<dbReference type="KEGG" id="cpy:Cphy_2715"/>
<dbReference type="PANTHER" id="PTHR34982">
    <property type="entry name" value="YOP PROTEINS TRANSLOCATION PROTEIN L"/>
    <property type="match status" value="1"/>
</dbReference>
<evidence type="ECO:0000313" key="10">
    <source>
        <dbReference type="Proteomes" id="UP000000370"/>
    </source>
</evidence>
<keyword evidence="3" id="KW-0813">Transport</keyword>
<protein>
    <recommendedName>
        <fullName evidence="8">Flagellar assembly protein FliH/Type III secretion system HrpE domain-containing protein</fullName>
    </recommendedName>
</protein>
<dbReference type="GO" id="GO:0005829">
    <property type="term" value="C:cytosol"/>
    <property type="evidence" value="ECO:0007669"/>
    <property type="project" value="TreeGrafter"/>
</dbReference>
<gene>
    <name evidence="9" type="ordered locus">Cphy_2715</name>
</gene>
<keyword evidence="5" id="KW-0653">Protein transport</keyword>
<keyword evidence="10" id="KW-1185">Reference proteome</keyword>
<dbReference type="AlphaFoldDB" id="A9KNF9"/>
<dbReference type="GO" id="GO:0015031">
    <property type="term" value="P:protein transport"/>
    <property type="evidence" value="ECO:0007669"/>
    <property type="project" value="UniProtKB-KW"/>
</dbReference>
<evidence type="ECO:0000256" key="5">
    <source>
        <dbReference type="ARBA" id="ARBA00022927"/>
    </source>
</evidence>
<dbReference type="PANTHER" id="PTHR34982:SF1">
    <property type="entry name" value="FLAGELLAR ASSEMBLY PROTEIN FLIH"/>
    <property type="match status" value="1"/>
</dbReference>
<comment type="function">
    <text evidence="1">Needed for flagellar regrowth and assembly.</text>
</comment>
<dbReference type="OrthoDB" id="9786341at2"/>
<proteinExistence type="inferred from homology"/>
<dbReference type="eggNOG" id="COG1317">
    <property type="taxonomic scope" value="Bacteria"/>
</dbReference>
<dbReference type="STRING" id="357809.Cphy_2715"/>
<dbReference type="Pfam" id="PF02108">
    <property type="entry name" value="FliH"/>
    <property type="match status" value="1"/>
</dbReference>
<dbReference type="Proteomes" id="UP000000370">
    <property type="component" value="Chromosome"/>
</dbReference>
<feature type="coiled-coil region" evidence="7">
    <location>
        <begin position="77"/>
        <end position="168"/>
    </location>
</feature>
<evidence type="ECO:0000256" key="3">
    <source>
        <dbReference type="ARBA" id="ARBA00022448"/>
    </source>
</evidence>
<dbReference type="InterPro" id="IPR051472">
    <property type="entry name" value="T3SS_Stator/FliH"/>
</dbReference>
<keyword evidence="6" id="KW-1006">Bacterial flagellum protein export</keyword>
<accession>A9KNF9</accession>
<evidence type="ECO:0000313" key="9">
    <source>
        <dbReference type="EMBL" id="ABX43076.1"/>
    </source>
</evidence>
<evidence type="ECO:0000256" key="4">
    <source>
        <dbReference type="ARBA" id="ARBA00022795"/>
    </source>
</evidence>
<dbReference type="HOGENOM" id="CLU_080666_0_0_9"/>
<dbReference type="GO" id="GO:0044781">
    <property type="term" value="P:bacterial-type flagellum organization"/>
    <property type="evidence" value="ECO:0007669"/>
    <property type="project" value="UniProtKB-KW"/>
</dbReference>
<dbReference type="EMBL" id="CP000885">
    <property type="protein sequence ID" value="ABX43076.1"/>
    <property type="molecule type" value="Genomic_DNA"/>
</dbReference>
<sequence length="290" mass="33718">MSNVIKAYSIRYEEEKKVIDTNSLSEEHIKKFLDSIINRTEVTSEIACGKEGFVEGLSAIKVEAISEEDEPNEEDLIRQSEEQMLENNRKLVEQSQQIIEQAKSEVAHMINQAKLDADKIKIEIVQKAKQEGYEQGLQEALVEQQKKIDELNAEKNRLKEEYEQKVRDLEPSFIDLFLNFMKHFTGVLIENKKEIIYHLIEREFLTIENSNSYLIRVSRDDFETVHSKKDEIASKLKENTELEIVEDRLLNKGQCLIETDSRVIDCSLDVQLKNLMTDMKLLAGKCEENF</sequence>
<organism evidence="9 10">
    <name type="scientific">Lachnoclostridium phytofermentans (strain ATCC 700394 / DSM 18823 / ISDg)</name>
    <name type="common">Clostridium phytofermentans</name>
    <dbReference type="NCBI Taxonomy" id="357809"/>
    <lineage>
        <taxon>Bacteria</taxon>
        <taxon>Bacillati</taxon>
        <taxon>Bacillota</taxon>
        <taxon>Clostridia</taxon>
        <taxon>Lachnospirales</taxon>
        <taxon>Lachnospiraceae</taxon>
    </lineage>
</organism>
<evidence type="ECO:0000256" key="2">
    <source>
        <dbReference type="ARBA" id="ARBA00006602"/>
    </source>
</evidence>
<keyword evidence="4" id="KW-1005">Bacterial flagellum biogenesis</keyword>
<reference evidence="10" key="1">
    <citation type="submission" date="2007-11" db="EMBL/GenBank/DDBJ databases">
        <title>Complete genome sequence of Clostridium phytofermentans ISDg.</title>
        <authorList>
            <person name="Leschine S.B."/>
            <person name="Warnick T.A."/>
            <person name="Blanchard J.L."/>
            <person name="Schnell D.J."/>
            <person name="Petit E.L."/>
            <person name="LaTouf W.G."/>
            <person name="Copeland A."/>
            <person name="Lucas S."/>
            <person name="Lapidus A."/>
            <person name="Barry K."/>
            <person name="Glavina del Rio T."/>
            <person name="Dalin E."/>
            <person name="Tice H."/>
            <person name="Pitluck S."/>
            <person name="Kiss H."/>
            <person name="Brettin T."/>
            <person name="Bruce D."/>
            <person name="Detter J.C."/>
            <person name="Han C."/>
            <person name="Kuske C."/>
            <person name="Schmutz J."/>
            <person name="Larimer F."/>
            <person name="Land M."/>
            <person name="Hauser L."/>
            <person name="Kyrpides N."/>
            <person name="Kim E.A."/>
            <person name="Richardson P."/>
        </authorList>
    </citation>
    <scope>NUCLEOTIDE SEQUENCE [LARGE SCALE GENOMIC DNA]</scope>
    <source>
        <strain evidence="10">ATCC 700394 / DSM 18823 / ISDg</strain>
    </source>
</reference>
<feature type="domain" description="Flagellar assembly protein FliH/Type III secretion system HrpE" evidence="8">
    <location>
        <begin position="146"/>
        <end position="274"/>
    </location>
</feature>
<name>A9KNF9_LACP7</name>
<evidence type="ECO:0000259" key="8">
    <source>
        <dbReference type="Pfam" id="PF02108"/>
    </source>
</evidence>
<comment type="similarity">
    <text evidence="2">Belongs to the FliH family.</text>
</comment>
<dbReference type="InterPro" id="IPR018035">
    <property type="entry name" value="Flagellar_FliH/T3SS_HrpE"/>
</dbReference>
<evidence type="ECO:0000256" key="6">
    <source>
        <dbReference type="ARBA" id="ARBA00023225"/>
    </source>
</evidence>
<keyword evidence="7" id="KW-0175">Coiled coil</keyword>
<evidence type="ECO:0000256" key="7">
    <source>
        <dbReference type="SAM" id="Coils"/>
    </source>
</evidence>
<evidence type="ECO:0000256" key="1">
    <source>
        <dbReference type="ARBA" id="ARBA00003041"/>
    </source>
</evidence>